<protein>
    <submittedName>
        <fullName evidence="2">Uncharacterized protein</fullName>
    </submittedName>
</protein>
<comment type="caution">
    <text evidence="2">The sequence shown here is derived from an EMBL/GenBank/DDBJ whole genome shotgun (WGS) entry which is preliminary data.</text>
</comment>
<reference evidence="2" key="1">
    <citation type="submission" date="2019-08" db="EMBL/GenBank/DDBJ databases">
        <authorList>
            <person name="Kucharzyk K."/>
            <person name="Murdoch R.W."/>
            <person name="Higgins S."/>
            <person name="Loffler F."/>
        </authorList>
    </citation>
    <scope>NUCLEOTIDE SEQUENCE</scope>
</reference>
<feature type="compositionally biased region" description="Gly residues" evidence="1">
    <location>
        <begin position="10"/>
        <end position="19"/>
    </location>
</feature>
<dbReference type="AlphaFoldDB" id="A0A645FJZ0"/>
<organism evidence="2">
    <name type="scientific">bioreactor metagenome</name>
    <dbReference type="NCBI Taxonomy" id="1076179"/>
    <lineage>
        <taxon>unclassified sequences</taxon>
        <taxon>metagenomes</taxon>
        <taxon>ecological metagenomes</taxon>
    </lineage>
</organism>
<feature type="region of interest" description="Disordered" evidence="1">
    <location>
        <begin position="90"/>
        <end position="122"/>
    </location>
</feature>
<name>A0A645FJZ0_9ZZZZ</name>
<feature type="region of interest" description="Disordered" evidence="1">
    <location>
        <begin position="136"/>
        <end position="171"/>
    </location>
</feature>
<dbReference type="EMBL" id="VSSQ01061376">
    <property type="protein sequence ID" value="MPN14717.1"/>
    <property type="molecule type" value="Genomic_DNA"/>
</dbReference>
<evidence type="ECO:0000256" key="1">
    <source>
        <dbReference type="SAM" id="MobiDB-lite"/>
    </source>
</evidence>
<feature type="region of interest" description="Disordered" evidence="1">
    <location>
        <begin position="1"/>
        <end position="61"/>
    </location>
</feature>
<feature type="compositionally biased region" description="Basic and acidic residues" evidence="1">
    <location>
        <begin position="136"/>
        <end position="160"/>
    </location>
</feature>
<evidence type="ECO:0000313" key="2">
    <source>
        <dbReference type="EMBL" id="MPN14717.1"/>
    </source>
</evidence>
<proteinExistence type="predicted"/>
<accession>A0A645FJZ0</accession>
<gene>
    <name evidence="2" type="ORF">SDC9_162044</name>
</gene>
<sequence>MPVAGDLGPRAGGRAGESDGGALAEGGDDRVRRGRAGADVQVDGGHRSAGRPGDCRGGGAGVATDVAAGDVDLPAVEVHRRPAVDRVAQCGDPLTGAQATDDRVGEPGPRPQIHPGGGGQPVTLCRLRECTEDHARRCDESGHRHCRDGPPEGANKEAHESSPPGDLPEPP</sequence>